<keyword evidence="2" id="KW-1185">Reference proteome</keyword>
<comment type="caution">
    <text evidence="1">The sequence shown here is derived from an EMBL/GenBank/DDBJ whole genome shotgun (WGS) entry which is preliminary data.</text>
</comment>
<dbReference type="EMBL" id="CAJJDN010000145">
    <property type="protein sequence ID" value="CAD8123489.1"/>
    <property type="molecule type" value="Genomic_DNA"/>
</dbReference>
<dbReference type="AlphaFoldDB" id="A0A8S1R856"/>
<dbReference type="GO" id="GO:0005840">
    <property type="term" value="C:ribosome"/>
    <property type="evidence" value="ECO:0007669"/>
    <property type="project" value="InterPro"/>
</dbReference>
<proteinExistence type="predicted"/>
<evidence type="ECO:0000313" key="1">
    <source>
        <dbReference type="EMBL" id="CAD8123489.1"/>
    </source>
</evidence>
<gene>
    <name evidence="1" type="ORF">PSON_ATCC_30995.1.T1450035</name>
</gene>
<dbReference type="GO" id="GO:0003735">
    <property type="term" value="F:structural constituent of ribosome"/>
    <property type="evidence" value="ECO:0007669"/>
    <property type="project" value="InterPro"/>
</dbReference>
<evidence type="ECO:0000313" key="2">
    <source>
        <dbReference type="Proteomes" id="UP000692954"/>
    </source>
</evidence>
<accession>A0A8S1R856</accession>
<dbReference type="PROSITE" id="PS00936">
    <property type="entry name" value="RIBOSOMAL_L35"/>
    <property type="match status" value="1"/>
</dbReference>
<organism evidence="1 2">
    <name type="scientific">Paramecium sonneborni</name>
    <dbReference type="NCBI Taxonomy" id="65129"/>
    <lineage>
        <taxon>Eukaryota</taxon>
        <taxon>Sar</taxon>
        <taxon>Alveolata</taxon>
        <taxon>Ciliophora</taxon>
        <taxon>Intramacronucleata</taxon>
        <taxon>Oligohymenophorea</taxon>
        <taxon>Peniculida</taxon>
        <taxon>Parameciidae</taxon>
        <taxon>Paramecium</taxon>
    </lineage>
</organism>
<protein>
    <submittedName>
        <fullName evidence="1">Uncharacterized protein</fullName>
    </submittedName>
</protein>
<sequence>MFNLKLEKDNQKNNKGILKRIKQWNRRVKFKRNGYRHLDQNCSKYVLMRNR</sequence>
<name>A0A8S1R856_9CILI</name>
<dbReference type="InterPro" id="IPR018265">
    <property type="entry name" value="Ribosomal_bL35_CS"/>
</dbReference>
<reference evidence="1" key="1">
    <citation type="submission" date="2021-01" db="EMBL/GenBank/DDBJ databases">
        <authorList>
            <consortium name="Genoscope - CEA"/>
            <person name="William W."/>
        </authorList>
    </citation>
    <scope>NUCLEOTIDE SEQUENCE</scope>
</reference>
<dbReference type="GO" id="GO:0006412">
    <property type="term" value="P:translation"/>
    <property type="evidence" value="ECO:0007669"/>
    <property type="project" value="InterPro"/>
</dbReference>
<dbReference type="Proteomes" id="UP000692954">
    <property type="component" value="Unassembled WGS sequence"/>
</dbReference>